<dbReference type="KEGG" id="nct:NMSP_1638"/>
<dbReference type="GO" id="GO:0008168">
    <property type="term" value="F:methyltransferase activity"/>
    <property type="evidence" value="ECO:0007669"/>
    <property type="project" value="UniProtKB-KW"/>
</dbReference>
<name>A0A2Z2HQ25_9ARCH</name>
<dbReference type="GeneID" id="32902080"/>
<keyword evidence="1 3" id="KW-0808">Transferase</keyword>
<dbReference type="OrthoDB" id="8915at2157"/>
<protein>
    <submittedName>
        <fullName evidence="3">Ubiquinone/menaquinone biosynthesis methyltransferase</fullName>
    </submittedName>
</protein>
<dbReference type="GO" id="GO:0032259">
    <property type="term" value="P:methylation"/>
    <property type="evidence" value="ECO:0007669"/>
    <property type="project" value="UniProtKB-KW"/>
</dbReference>
<dbReference type="Pfam" id="PF13649">
    <property type="entry name" value="Methyltransf_25"/>
    <property type="match status" value="1"/>
</dbReference>
<accession>A0A2Z2HQ25</accession>
<dbReference type="CDD" id="cd02440">
    <property type="entry name" value="AdoMet_MTases"/>
    <property type="match status" value="1"/>
</dbReference>
<dbReference type="PANTHER" id="PTHR43861">
    <property type="entry name" value="TRANS-ACONITATE 2-METHYLTRANSFERASE-RELATED"/>
    <property type="match status" value="1"/>
</dbReference>
<dbReference type="RefSeq" id="WP_086908222.1">
    <property type="nucleotide sequence ID" value="NZ_CP021324.1"/>
</dbReference>
<dbReference type="EMBL" id="CP021324">
    <property type="protein sequence ID" value="ARS65237.1"/>
    <property type="molecule type" value="Genomic_DNA"/>
</dbReference>
<evidence type="ECO:0000259" key="2">
    <source>
        <dbReference type="Pfam" id="PF13649"/>
    </source>
</evidence>
<gene>
    <name evidence="3" type="ORF">NMSP_1638</name>
</gene>
<organism evidence="3 4">
    <name type="scientific">Candidatus Nitrosomarinus catalinensis</name>
    <dbReference type="NCBI Taxonomy" id="1898749"/>
    <lineage>
        <taxon>Archaea</taxon>
        <taxon>Nitrososphaerota</taxon>
        <taxon>Nitrososphaeria</taxon>
        <taxon>Nitrosopumilales</taxon>
        <taxon>Nitrosopumilaceae</taxon>
        <taxon>Candidatus Nitrosomarinus</taxon>
    </lineage>
</organism>
<keyword evidence="4" id="KW-1185">Reference proteome</keyword>
<dbReference type="AlphaFoldDB" id="A0A2Z2HQ25"/>
<dbReference type="Gene3D" id="3.40.50.150">
    <property type="entry name" value="Vaccinia Virus protein VP39"/>
    <property type="match status" value="1"/>
</dbReference>
<evidence type="ECO:0000313" key="4">
    <source>
        <dbReference type="Proteomes" id="UP000249949"/>
    </source>
</evidence>
<feature type="domain" description="Methyltransferase" evidence="2">
    <location>
        <begin position="53"/>
        <end position="146"/>
    </location>
</feature>
<reference evidence="3 4" key="1">
    <citation type="journal article" date="2017" name="Environ. Microbiol.">
        <title>Genome and epigenome of a novel marine Thaumarchaeota strain suggest viral infection, phosphorothioation DNA modification and multiple restriction systems.</title>
        <authorList>
            <person name="Ahlgren N.A."/>
            <person name="Chen Y."/>
            <person name="Needham D.M."/>
            <person name="Parada A.E."/>
            <person name="Sachdeva R."/>
            <person name="Trinh V."/>
            <person name="Chen T."/>
            <person name="Fuhrman J.A."/>
        </authorList>
    </citation>
    <scope>NUCLEOTIDE SEQUENCE [LARGE SCALE GENOMIC DNA]</scope>
    <source>
        <strain evidence="3 4">SPOT01</strain>
    </source>
</reference>
<dbReference type="SUPFAM" id="SSF53335">
    <property type="entry name" value="S-adenosyl-L-methionine-dependent methyltransferases"/>
    <property type="match status" value="1"/>
</dbReference>
<keyword evidence="3" id="KW-0489">Methyltransferase</keyword>
<dbReference type="InterPro" id="IPR029063">
    <property type="entry name" value="SAM-dependent_MTases_sf"/>
</dbReference>
<dbReference type="Proteomes" id="UP000249949">
    <property type="component" value="Chromosome"/>
</dbReference>
<proteinExistence type="predicted"/>
<dbReference type="InterPro" id="IPR041698">
    <property type="entry name" value="Methyltransf_25"/>
</dbReference>
<sequence length="281" mass="32243">MKIIHSKYKQRNMKIWNEVAPRYHKRWASVNKGPFQSTKKLIDIVKIDKKNLVLDVACGTGVVTKQIQKKIGKCGYVVGIDTSTTAIKIAKKWNENNNNLDFINTDAENFAFSKKFDIITCQYALFFFPNAQKALKNMKNSLKKSGKIGISVHGSNDNVPFFSSILDSAVKYIPDYVPPGTPDLDRFGNKTALKSIVKKAGFSNIVVKEFIFNYNPGKFEDYWKNYIKYIAKPLKEKLNALEYSKRKEFRNSVKEKTLQYTKKNGEIVFPWQVLILTAKNN</sequence>
<keyword evidence="3" id="KW-0830">Ubiquinone</keyword>
<evidence type="ECO:0000256" key="1">
    <source>
        <dbReference type="ARBA" id="ARBA00022679"/>
    </source>
</evidence>
<evidence type="ECO:0000313" key="3">
    <source>
        <dbReference type="EMBL" id="ARS65237.1"/>
    </source>
</evidence>